<dbReference type="AlphaFoldDB" id="A0A7R7ZKD2"/>
<feature type="repeat" description="RCC1" evidence="1">
    <location>
        <begin position="265"/>
        <end position="328"/>
    </location>
</feature>
<dbReference type="InterPro" id="IPR009091">
    <property type="entry name" value="RCC1/BLIP-II"/>
</dbReference>
<dbReference type="EMBL" id="AP024417">
    <property type="protein sequence ID" value="BCR85625.1"/>
    <property type="molecule type" value="Genomic_DNA"/>
</dbReference>
<accession>A0A7R7ZKD2</accession>
<proteinExistence type="predicted"/>
<protein>
    <recommendedName>
        <fullName evidence="4">Mitochondrial protein Fmp25</fullName>
    </recommendedName>
</protein>
<evidence type="ECO:0008006" key="4">
    <source>
        <dbReference type="Google" id="ProtNLM"/>
    </source>
</evidence>
<reference evidence="2" key="1">
    <citation type="submission" date="2021-01" db="EMBL/GenBank/DDBJ databases">
        <authorList>
            <consortium name="Aspergillus chevalieri M1 genome sequencing consortium"/>
            <person name="Kazuki M."/>
            <person name="Futagami T."/>
        </authorList>
    </citation>
    <scope>NUCLEOTIDE SEQUENCE</scope>
    <source>
        <strain evidence="2">M1</strain>
    </source>
</reference>
<dbReference type="PANTHER" id="PTHR47563">
    <property type="entry name" value="PROTEIN FMP25, MITOCHONDRIAL"/>
    <property type="match status" value="1"/>
</dbReference>
<dbReference type="SUPFAM" id="SSF50985">
    <property type="entry name" value="RCC1/BLIP-II"/>
    <property type="match status" value="1"/>
</dbReference>
<dbReference type="Pfam" id="PF13540">
    <property type="entry name" value="RCC1_2"/>
    <property type="match status" value="1"/>
</dbReference>
<dbReference type="PANTHER" id="PTHR47563:SF1">
    <property type="entry name" value="PROTEIN FMP25, MITOCHONDRIAL"/>
    <property type="match status" value="1"/>
</dbReference>
<evidence type="ECO:0000313" key="2">
    <source>
        <dbReference type="EMBL" id="BCR85625.1"/>
    </source>
</evidence>
<dbReference type="KEGG" id="ache:ACHE_21083S"/>
<dbReference type="Gene3D" id="2.130.10.30">
    <property type="entry name" value="Regulator of chromosome condensation 1/beta-lactamase-inhibitor protein II"/>
    <property type="match status" value="1"/>
</dbReference>
<dbReference type="GO" id="GO:0034551">
    <property type="term" value="P:mitochondrial respiratory chain complex III assembly"/>
    <property type="evidence" value="ECO:0007669"/>
    <property type="project" value="TreeGrafter"/>
</dbReference>
<feature type="repeat" description="RCC1" evidence="1">
    <location>
        <begin position="329"/>
        <end position="390"/>
    </location>
</feature>
<dbReference type="FunFam" id="2.130.10.30:FF:000027">
    <property type="entry name" value="Protein FMP25, mitochondrial"/>
    <property type="match status" value="1"/>
</dbReference>
<dbReference type="GeneID" id="66979984"/>
<dbReference type="RefSeq" id="XP_043134147.1">
    <property type="nucleotide sequence ID" value="XM_043285457.1"/>
</dbReference>
<evidence type="ECO:0000256" key="1">
    <source>
        <dbReference type="PROSITE-ProRule" id="PRU00235"/>
    </source>
</evidence>
<organism evidence="2 3">
    <name type="scientific">Aspergillus chevalieri</name>
    <name type="common">Eurotium chevalieri</name>
    <dbReference type="NCBI Taxonomy" id="182096"/>
    <lineage>
        <taxon>Eukaryota</taxon>
        <taxon>Fungi</taxon>
        <taxon>Dikarya</taxon>
        <taxon>Ascomycota</taxon>
        <taxon>Pezizomycotina</taxon>
        <taxon>Eurotiomycetes</taxon>
        <taxon>Eurotiomycetidae</taxon>
        <taxon>Eurotiales</taxon>
        <taxon>Aspergillaceae</taxon>
        <taxon>Aspergillus</taxon>
        <taxon>Aspergillus subgen. Aspergillus</taxon>
    </lineage>
</organism>
<dbReference type="PROSITE" id="PS00626">
    <property type="entry name" value="RCC1_2"/>
    <property type="match status" value="2"/>
</dbReference>
<keyword evidence="3" id="KW-1185">Reference proteome</keyword>
<dbReference type="PROSITE" id="PS50012">
    <property type="entry name" value="RCC1_3"/>
    <property type="match status" value="2"/>
</dbReference>
<dbReference type="InterPro" id="IPR053245">
    <property type="entry name" value="MitoProcess-Associated"/>
</dbReference>
<reference evidence="2" key="2">
    <citation type="submission" date="2021-02" db="EMBL/GenBank/DDBJ databases">
        <title>Aspergillus chevalieri M1 genome sequence.</title>
        <authorList>
            <person name="Kadooka C."/>
            <person name="Mori K."/>
            <person name="Futagami T."/>
        </authorList>
    </citation>
    <scope>NUCLEOTIDE SEQUENCE</scope>
    <source>
        <strain evidence="2">M1</strain>
    </source>
</reference>
<dbReference type="PRINTS" id="PR00633">
    <property type="entry name" value="RCCNDNSATION"/>
</dbReference>
<dbReference type="GO" id="GO:0005743">
    <property type="term" value="C:mitochondrial inner membrane"/>
    <property type="evidence" value="ECO:0007669"/>
    <property type="project" value="TreeGrafter"/>
</dbReference>
<dbReference type="InterPro" id="IPR000408">
    <property type="entry name" value="Reg_chr_condens"/>
</dbReference>
<name>A0A7R7ZKD2_ASPCH</name>
<sequence length="573" mass="62469">MWANRARQPTTNILTLSRLVRARQPAISSWRRYASTNRGASNNSNWFRNSLGFAGAGTAAFLAYIYATTDSNKTGEETKAKGLPKIKEDLGTQLVQKKRSLRSPGVYLWGTNAYRVVDPDSKESVIKTPRSLSYFDGQMLRDLKLEEKSGAAINEKGDLIQWGKGFSESEFKPTETLIGKNLTSLCMSSDRILALSSDGKVYSLPISKEDQQSGRKPKESSWVMPFLSGEAGVSYRRLQPNLGMTEKITAISGGSEHALLLTSSGRVFSVASSMESYPAFGQLGIPGLTWSTRPSGPVDICHEITTLKGTKITQVAAGDYHSLALSKDGQVFAFGDNSFGQLGVEYNASAPFIDTPVLLPVSKLYRANEWAPTVTQVAAGGANSFFTVDAQRVLGRKEDASAVRDLGCITADTWTCGRGIWGLLGNGKWTHLQDEPTKVKALSGLSEFDESTQKVSPIRLRDISVGTTHAAAVMGNSTHIHSASTKALETNEDWGYDALWWGGNEHYQLGTGKRSNLARPTYINAPPAPEDKDKEEARLQVMPRHKGKAGKRTLTMEQRVECGRHVSGLYSAV</sequence>
<evidence type="ECO:0000313" key="3">
    <source>
        <dbReference type="Proteomes" id="UP000637239"/>
    </source>
</evidence>
<dbReference type="Proteomes" id="UP000637239">
    <property type="component" value="Chromosome 2"/>
</dbReference>
<gene>
    <name evidence="2" type="ORF">ACHE_21083S</name>
</gene>